<reference evidence="2" key="1">
    <citation type="submission" date="2018-06" db="EMBL/GenBank/DDBJ databases">
        <authorList>
            <consortium name="Pathogen Informatics"/>
        </authorList>
    </citation>
    <scope>NUCLEOTIDE SEQUENCE [LARGE SCALE GENOMIC DNA]</scope>
    <source>
        <strain evidence="2">NCTC10132</strain>
    </source>
</reference>
<gene>
    <name evidence="1" type="ORF">NCTC10132_00055</name>
</gene>
<evidence type="ECO:0000313" key="1">
    <source>
        <dbReference type="EMBL" id="SYV96725.1"/>
    </source>
</evidence>
<keyword evidence="2" id="KW-1185">Reference proteome</keyword>
<protein>
    <submittedName>
        <fullName evidence="1">Uncharacterized protein</fullName>
    </submittedName>
</protein>
<sequence length="111" mass="12915">MLLTSALSLQSADQAKADKDSLFHFIKFMNELREQNPFMSESNVNTIINPYEVIDTEDYSSFIVRAASHDSNKLLLFGFCNYQNPFLNATKISRKFHFKPLYMYKAKSNSW</sequence>
<dbReference type="Proteomes" id="UP000257559">
    <property type="component" value="Chromosome"/>
</dbReference>
<proteinExistence type="predicted"/>
<evidence type="ECO:0000313" key="2">
    <source>
        <dbReference type="Proteomes" id="UP000257559"/>
    </source>
</evidence>
<dbReference type="AlphaFoldDB" id="A0A3B0PPN9"/>
<dbReference type="KEGG" id="medw:NCTC10132_00055"/>
<accession>A0A3B0PPN9</accession>
<organism evidence="1 2">
    <name type="scientific">Mycoplasmopsis edwardii</name>
    <dbReference type="NCBI Taxonomy" id="53558"/>
    <lineage>
        <taxon>Bacteria</taxon>
        <taxon>Bacillati</taxon>
        <taxon>Mycoplasmatota</taxon>
        <taxon>Mycoplasmoidales</taxon>
        <taxon>Metamycoplasmataceae</taxon>
        <taxon>Mycoplasmopsis</taxon>
    </lineage>
</organism>
<name>A0A3B0PPN9_9BACT</name>
<feature type="non-terminal residue" evidence="1">
    <location>
        <position position="111"/>
    </location>
</feature>
<dbReference type="EMBL" id="LS991951">
    <property type="protein sequence ID" value="SYV96725.1"/>
    <property type="molecule type" value="Genomic_DNA"/>
</dbReference>